<evidence type="ECO:0000259" key="8">
    <source>
        <dbReference type="PROSITE" id="PS50979"/>
    </source>
</evidence>
<evidence type="ECO:0000256" key="5">
    <source>
        <dbReference type="ARBA" id="ARBA00023267"/>
    </source>
</evidence>
<dbReference type="SUPFAM" id="SSF51246">
    <property type="entry name" value="Rudiment single hybrid motif"/>
    <property type="match status" value="1"/>
</dbReference>
<dbReference type="PROSITE" id="PS00866">
    <property type="entry name" value="CPSASE_1"/>
    <property type="match status" value="1"/>
</dbReference>
<evidence type="ECO:0000313" key="9">
    <source>
        <dbReference type="EMBL" id="CAB4696936.1"/>
    </source>
</evidence>
<dbReference type="InterPro" id="IPR005479">
    <property type="entry name" value="CPAse_ATP-bd"/>
</dbReference>
<dbReference type="InterPro" id="IPR011761">
    <property type="entry name" value="ATP-grasp"/>
</dbReference>
<dbReference type="Pfam" id="PF00289">
    <property type="entry name" value="Biotin_carb_N"/>
    <property type="match status" value="1"/>
</dbReference>
<evidence type="ECO:0000256" key="1">
    <source>
        <dbReference type="ARBA" id="ARBA00001953"/>
    </source>
</evidence>
<keyword evidence="3" id="KW-0547">Nucleotide-binding</keyword>
<dbReference type="Pfam" id="PF02785">
    <property type="entry name" value="Biotin_carb_C"/>
    <property type="match status" value="1"/>
</dbReference>
<dbReference type="PROSITE" id="PS50968">
    <property type="entry name" value="BIOTINYL_LIPOYL"/>
    <property type="match status" value="1"/>
</dbReference>
<dbReference type="InterPro" id="IPR005482">
    <property type="entry name" value="Biotin_COase_C"/>
</dbReference>
<comment type="cofactor">
    <cofactor evidence="1">
        <name>biotin</name>
        <dbReference type="ChEBI" id="CHEBI:57586"/>
    </cofactor>
</comment>
<dbReference type="AlphaFoldDB" id="A0A6J6PE20"/>
<keyword evidence="4" id="KW-0067">ATP-binding</keyword>
<evidence type="ECO:0000256" key="3">
    <source>
        <dbReference type="ARBA" id="ARBA00022741"/>
    </source>
</evidence>
<keyword evidence="5" id="KW-0092">Biotin</keyword>
<dbReference type="PROSITE" id="PS00867">
    <property type="entry name" value="CPSASE_2"/>
    <property type="match status" value="1"/>
</dbReference>
<name>A0A6J6PE20_9ZZZZ</name>
<sequence>MSGRPFTKVLVANRGEIAIRVFRALRDLDVGSVAVYSDADRGALHPRRADEAHALGGMTAAESYLVIEKLLDVARRSGAEAIHPGYGFLSENATFAQAVLDAGLTWIGPPPSSIELMGSKTRARQAMQAAGVPIIPGTTDPVATVDEVVALGDSIGYPLLIKAAAGGGGKGMEVVRSADEAARAFATAQRQGLAYFANAEVYVERYLDDPRHVEVQILADRHGNVIHLGERDCTIQRRHQKLVEETPSPAVDEALRNRIGAIAIDAARAAGYESAGTIEGLLSDGEYYFMEMNTRIQVEHTVTEEVTGFDLVREQIRVAAGEPLSITQAQVALRGHAIECRINAEAVAHNFLPSPGTITDYEEPSGPGVRVDSGVAAGSVISPLYDPMIAKLVVHGSDREHARARMLRALSEFRIGGVETLVGFHQALLSHQAFIDAETCHGLVESKELADKAAAFAEPATPSALPGPRAYASERTYEAEIDGRLATVRLFEAEPEWVELARRHTERAKIGGHAAEHVESPMQGTVLKVDVAEGENVVAGKVLCVVEAMKMENEIVAHRAGVIADLAVSVGDAVSAGSPICSVLDHAS</sequence>
<proteinExistence type="predicted"/>
<dbReference type="EMBL" id="CAEZXP010000002">
    <property type="protein sequence ID" value="CAB4696936.1"/>
    <property type="molecule type" value="Genomic_DNA"/>
</dbReference>
<dbReference type="InterPro" id="IPR000089">
    <property type="entry name" value="Biotin_lipoyl"/>
</dbReference>
<evidence type="ECO:0000256" key="4">
    <source>
        <dbReference type="ARBA" id="ARBA00022840"/>
    </source>
</evidence>
<protein>
    <submittedName>
        <fullName evidence="9">Unannotated protein</fullName>
    </submittedName>
</protein>
<dbReference type="GO" id="GO:0046872">
    <property type="term" value="F:metal ion binding"/>
    <property type="evidence" value="ECO:0007669"/>
    <property type="project" value="InterPro"/>
</dbReference>
<dbReference type="Pfam" id="PF00364">
    <property type="entry name" value="Biotin_lipoyl"/>
    <property type="match status" value="1"/>
</dbReference>
<dbReference type="PROSITE" id="PS50975">
    <property type="entry name" value="ATP_GRASP"/>
    <property type="match status" value="1"/>
</dbReference>
<dbReference type="InterPro" id="IPR011054">
    <property type="entry name" value="Rudment_hybrid_motif"/>
</dbReference>
<organism evidence="9">
    <name type="scientific">freshwater metagenome</name>
    <dbReference type="NCBI Taxonomy" id="449393"/>
    <lineage>
        <taxon>unclassified sequences</taxon>
        <taxon>metagenomes</taxon>
        <taxon>ecological metagenomes</taxon>
    </lineage>
</organism>
<dbReference type="GO" id="GO:0016874">
    <property type="term" value="F:ligase activity"/>
    <property type="evidence" value="ECO:0007669"/>
    <property type="project" value="UniProtKB-KW"/>
</dbReference>
<dbReference type="Pfam" id="PF02786">
    <property type="entry name" value="CPSase_L_D2"/>
    <property type="match status" value="1"/>
</dbReference>
<dbReference type="GO" id="GO:0005524">
    <property type="term" value="F:ATP binding"/>
    <property type="evidence" value="ECO:0007669"/>
    <property type="project" value="UniProtKB-KW"/>
</dbReference>
<evidence type="ECO:0000259" key="6">
    <source>
        <dbReference type="PROSITE" id="PS50968"/>
    </source>
</evidence>
<gene>
    <name evidence="9" type="ORF">UFOPK2399_01091</name>
</gene>
<dbReference type="SUPFAM" id="SSF51230">
    <property type="entry name" value="Single hybrid motif"/>
    <property type="match status" value="1"/>
</dbReference>
<dbReference type="PROSITE" id="PS50979">
    <property type="entry name" value="BC"/>
    <property type="match status" value="1"/>
</dbReference>
<dbReference type="CDD" id="cd06850">
    <property type="entry name" value="biotinyl_domain"/>
    <property type="match status" value="1"/>
</dbReference>
<dbReference type="SMART" id="SM00878">
    <property type="entry name" value="Biotin_carb_C"/>
    <property type="match status" value="1"/>
</dbReference>
<dbReference type="FunFam" id="3.40.50.20:FF:000010">
    <property type="entry name" value="Propionyl-CoA carboxylase subunit alpha"/>
    <property type="match status" value="1"/>
</dbReference>
<keyword evidence="2" id="KW-0436">Ligase</keyword>
<evidence type="ECO:0000259" key="7">
    <source>
        <dbReference type="PROSITE" id="PS50975"/>
    </source>
</evidence>
<dbReference type="InterPro" id="IPR011053">
    <property type="entry name" value="Single_hybrid_motif"/>
</dbReference>
<reference evidence="9" key="1">
    <citation type="submission" date="2020-05" db="EMBL/GenBank/DDBJ databases">
        <authorList>
            <person name="Chiriac C."/>
            <person name="Salcher M."/>
            <person name="Ghai R."/>
            <person name="Kavagutti S V."/>
        </authorList>
    </citation>
    <scope>NUCLEOTIDE SEQUENCE</scope>
</reference>
<dbReference type="Gene3D" id="3.30.470.20">
    <property type="entry name" value="ATP-grasp fold, B domain"/>
    <property type="match status" value="1"/>
</dbReference>
<feature type="domain" description="ATP-grasp" evidence="7">
    <location>
        <begin position="124"/>
        <end position="320"/>
    </location>
</feature>
<feature type="domain" description="Biotin carboxylation" evidence="8">
    <location>
        <begin position="5"/>
        <end position="449"/>
    </location>
</feature>
<accession>A0A6J6PE20</accession>
<dbReference type="FunFam" id="3.30.1490.20:FF:000003">
    <property type="entry name" value="acetyl-CoA carboxylase isoform X1"/>
    <property type="match status" value="1"/>
</dbReference>
<dbReference type="NCBIfam" id="NF006367">
    <property type="entry name" value="PRK08591.1"/>
    <property type="match status" value="1"/>
</dbReference>
<dbReference type="InterPro" id="IPR011764">
    <property type="entry name" value="Biotin_carboxylation_dom"/>
</dbReference>
<dbReference type="SUPFAM" id="SSF56059">
    <property type="entry name" value="Glutathione synthetase ATP-binding domain-like"/>
    <property type="match status" value="1"/>
</dbReference>
<feature type="domain" description="Lipoyl-binding" evidence="6">
    <location>
        <begin position="507"/>
        <end position="584"/>
    </location>
</feature>
<dbReference type="FunFam" id="2.40.50.100:FF:000003">
    <property type="entry name" value="Acetyl-CoA carboxylase biotin carboxyl carrier protein"/>
    <property type="match status" value="1"/>
</dbReference>
<evidence type="ECO:0000256" key="2">
    <source>
        <dbReference type="ARBA" id="ARBA00022598"/>
    </source>
</evidence>
<dbReference type="PANTHER" id="PTHR18866">
    <property type="entry name" value="CARBOXYLASE:PYRUVATE/ACETYL-COA/PROPIONYL-COA CARBOXYLASE"/>
    <property type="match status" value="1"/>
</dbReference>
<dbReference type="InterPro" id="IPR050856">
    <property type="entry name" value="Biotin_carboxylase_complex"/>
</dbReference>
<dbReference type="Gene3D" id="2.40.50.100">
    <property type="match status" value="1"/>
</dbReference>
<dbReference type="InterPro" id="IPR005481">
    <property type="entry name" value="BC-like_N"/>
</dbReference>
<dbReference type="InterPro" id="IPR016185">
    <property type="entry name" value="PreATP-grasp_dom_sf"/>
</dbReference>
<dbReference type="SUPFAM" id="SSF52440">
    <property type="entry name" value="PreATP-grasp domain"/>
    <property type="match status" value="1"/>
</dbReference>
<dbReference type="PANTHER" id="PTHR18866:SF33">
    <property type="entry name" value="METHYLCROTONOYL-COA CARBOXYLASE SUBUNIT ALPHA, MITOCHONDRIAL-RELATED"/>
    <property type="match status" value="1"/>
</dbReference>